<dbReference type="WBParaSite" id="PEQ_0001401301-mRNA-1">
    <property type="protein sequence ID" value="PEQ_0001401301-mRNA-1"/>
    <property type="gene ID" value="PEQ_0001401301"/>
</dbReference>
<proteinExistence type="predicted"/>
<dbReference type="AlphaFoldDB" id="A0A914S5W8"/>
<accession>A0A914S5W8</accession>
<dbReference type="Proteomes" id="UP000887564">
    <property type="component" value="Unplaced"/>
</dbReference>
<protein>
    <submittedName>
        <fullName evidence="3">Uncharacterized protein</fullName>
    </submittedName>
</protein>
<evidence type="ECO:0000313" key="2">
    <source>
        <dbReference type="Proteomes" id="UP000887564"/>
    </source>
</evidence>
<name>A0A914S5W8_PAREQ</name>
<evidence type="ECO:0000256" key="1">
    <source>
        <dbReference type="SAM" id="MobiDB-lite"/>
    </source>
</evidence>
<reference evidence="3" key="1">
    <citation type="submission" date="2022-11" db="UniProtKB">
        <authorList>
            <consortium name="WormBaseParasite"/>
        </authorList>
    </citation>
    <scope>IDENTIFICATION</scope>
</reference>
<evidence type="ECO:0000313" key="3">
    <source>
        <dbReference type="WBParaSite" id="PEQ_0001401301-mRNA-1"/>
    </source>
</evidence>
<sequence length="70" mass="7651">MTPVSEWAADAQRRTETTEESSFDVAGKGNWKKSGTKKGVAYQYKTFDEVIAEGGALKKRLEVAANAIKV</sequence>
<organism evidence="2 3">
    <name type="scientific">Parascaris equorum</name>
    <name type="common">Equine roundworm</name>
    <dbReference type="NCBI Taxonomy" id="6256"/>
    <lineage>
        <taxon>Eukaryota</taxon>
        <taxon>Metazoa</taxon>
        <taxon>Ecdysozoa</taxon>
        <taxon>Nematoda</taxon>
        <taxon>Chromadorea</taxon>
        <taxon>Rhabditida</taxon>
        <taxon>Spirurina</taxon>
        <taxon>Ascaridomorpha</taxon>
        <taxon>Ascaridoidea</taxon>
        <taxon>Ascarididae</taxon>
        <taxon>Parascaris</taxon>
    </lineage>
</organism>
<keyword evidence="2" id="KW-1185">Reference proteome</keyword>
<feature type="region of interest" description="Disordered" evidence="1">
    <location>
        <begin position="1"/>
        <end position="36"/>
    </location>
</feature>